<dbReference type="EMBL" id="FPIA01000123">
    <property type="protein sequence ID" value="SFV89127.1"/>
    <property type="molecule type" value="Genomic_DNA"/>
</dbReference>
<reference evidence="1" key="1">
    <citation type="submission" date="2016-10" db="EMBL/GenBank/DDBJ databases">
        <authorList>
            <person name="de Groot N.N."/>
        </authorList>
    </citation>
    <scope>NUCLEOTIDE SEQUENCE</scope>
</reference>
<dbReference type="AlphaFoldDB" id="A0A1W1E5K1"/>
<organism evidence="1">
    <name type="scientific">hydrothermal vent metagenome</name>
    <dbReference type="NCBI Taxonomy" id="652676"/>
    <lineage>
        <taxon>unclassified sequences</taxon>
        <taxon>metagenomes</taxon>
        <taxon>ecological metagenomes</taxon>
    </lineage>
</organism>
<sequence length="48" mass="5476">MNNHQNALFHQFENCLKTPLALLGVDLKNAQINKICHFANHPYLCKGL</sequence>
<accession>A0A1W1E5K1</accession>
<gene>
    <name evidence="1" type="ORF">MNB_SUP05-SYMBIONT-7-520</name>
</gene>
<protein>
    <submittedName>
        <fullName evidence="1">Uncharacterized protein</fullName>
    </submittedName>
</protein>
<proteinExistence type="predicted"/>
<name>A0A1W1E5K1_9ZZZZ</name>
<evidence type="ECO:0000313" key="1">
    <source>
        <dbReference type="EMBL" id="SFV89127.1"/>
    </source>
</evidence>